<gene>
    <name evidence="2" type="ORF">RM812_41820</name>
</gene>
<dbReference type="RefSeq" id="WP_311586202.1">
    <property type="nucleotide sequence ID" value="NZ_JAVRFH010000231.1"/>
</dbReference>
<feature type="region of interest" description="Disordered" evidence="1">
    <location>
        <begin position="119"/>
        <end position="144"/>
    </location>
</feature>
<keyword evidence="3" id="KW-1185">Reference proteome</keyword>
<evidence type="ECO:0000256" key="1">
    <source>
        <dbReference type="SAM" id="MobiDB-lite"/>
    </source>
</evidence>
<accession>A0ABU3B5Q0</accession>
<protein>
    <submittedName>
        <fullName evidence="2">Uncharacterized protein</fullName>
    </submittedName>
</protein>
<reference evidence="2" key="1">
    <citation type="submission" date="2024-05" db="EMBL/GenBank/DDBJ databases">
        <title>30 novel species of actinomycetes from the DSMZ collection.</title>
        <authorList>
            <person name="Nouioui I."/>
        </authorList>
    </citation>
    <scope>NUCLEOTIDE SEQUENCE</scope>
    <source>
        <strain evidence="2">DSM 40712</strain>
    </source>
</reference>
<proteinExistence type="predicted"/>
<feature type="compositionally biased region" description="Basic and acidic residues" evidence="1">
    <location>
        <begin position="298"/>
        <end position="312"/>
    </location>
</feature>
<dbReference type="Proteomes" id="UP001180724">
    <property type="component" value="Unassembled WGS sequence"/>
</dbReference>
<evidence type="ECO:0000313" key="3">
    <source>
        <dbReference type="Proteomes" id="UP001180724"/>
    </source>
</evidence>
<feature type="region of interest" description="Disordered" evidence="1">
    <location>
        <begin position="277"/>
        <end position="312"/>
    </location>
</feature>
<evidence type="ECO:0000313" key="2">
    <source>
        <dbReference type="EMBL" id="MDT0616618.1"/>
    </source>
</evidence>
<name>A0ABU3B5Q0_9ACTN</name>
<feature type="non-terminal residue" evidence="2">
    <location>
        <position position="312"/>
    </location>
</feature>
<sequence>MKSAMSRSLLEFGRAARFAFPPPIGSLVDVDLEDGLSMRIHMDAAVRPDWERQGAVILGAGVVPDPDVLAGCPYVYRVRCDSDGANRRVWIGTQSLARPTEGVPFSECTWTDQGLLTPAASRNLRDRSTARSRPAAPGPSAGRSALPESVVTFVRGLEAAQRTGTVVHVRRLCNGSSSFLDGLSSTAPAEAERALEEAKAWLATHEEYQRRIFKVLEAAVRERRAWDVRSGIQQAASLTRRGASSEEHRILAAARAYLRGHDYADQSPAQAALRRQLHYKPAPAAKRPGAPKSKKPNRTKESAARARALLER</sequence>
<feature type="compositionally biased region" description="Low complexity" evidence="1">
    <location>
        <begin position="131"/>
        <end position="144"/>
    </location>
</feature>
<dbReference type="EMBL" id="JAVRFH010000231">
    <property type="protein sequence ID" value="MDT0616618.1"/>
    <property type="molecule type" value="Genomic_DNA"/>
</dbReference>
<organism evidence="2 3">
    <name type="scientific">Streptomyces lancefieldiae</name>
    <dbReference type="NCBI Taxonomy" id="3075520"/>
    <lineage>
        <taxon>Bacteria</taxon>
        <taxon>Bacillati</taxon>
        <taxon>Actinomycetota</taxon>
        <taxon>Actinomycetes</taxon>
        <taxon>Kitasatosporales</taxon>
        <taxon>Streptomycetaceae</taxon>
        <taxon>Streptomyces</taxon>
    </lineage>
</organism>
<feature type="compositionally biased region" description="Low complexity" evidence="1">
    <location>
        <begin position="280"/>
        <end position="291"/>
    </location>
</feature>
<comment type="caution">
    <text evidence="2">The sequence shown here is derived from an EMBL/GenBank/DDBJ whole genome shotgun (WGS) entry which is preliminary data.</text>
</comment>